<sequence length="293" mass="33383">MVAKAGVARQPSQQYQKPEPLTKEGRGFPQNRPKDKTAGAREMPEAQLYPGKMNKIRKSSSIKKESEIRKPGQETSAEKKVVAENESKLMKKASSKATNDWKKIMAAKAAAKTIAAMTREQLSKHQSEWGEPTAQEMATFLKKYPDALMRKDLTFLSPAEAKRYLLFVEPKRAGSTDVLSSDSVDSVSSSQGCRRWELPEEPETEQQNRLIGVLKASEARSRVRALRLRYTRMRAEEIKHLISRQKTARAAIRLELFLPPHLNPTKIPDCLDRRERHRVEAILQEDNIHPLFR</sequence>
<feature type="compositionally biased region" description="Basic and acidic residues" evidence="1">
    <location>
        <begin position="20"/>
        <end position="44"/>
    </location>
</feature>
<reference evidence="2" key="3">
    <citation type="submission" date="2025-09" db="UniProtKB">
        <authorList>
            <consortium name="Ensembl"/>
        </authorList>
    </citation>
    <scope>IDENTIFICATION</scope>
</reference>
<organism evidence="2 3">
    <name type="scientific">Vombatus ursinus</name>
    <name type="common">Common wombat</name>
    <dbReference type="NCBI Taxonomy" id="29139"/>
    <lineage>
        <taxon>Eukaryota</taxon>
        <taxon>Metazoa</taxon>
        <taxon>Chordata</taxon>
        <taxon>Craniata</taxon>
        <taxon>Vertebrata</taxon>
        <taxon>Euteleostomi</taxon>
        <taxon>Mammalia</taxon>
        <taxon>Metatheria</taxon>
        <taxon>Diprotodontia</taxon>
        <taxon>Vombatidae</taxon>
        <taxon>Vombatus</taxon>
    </lineage>
</organism>
<feature type="region of interest" description="Disordered" evidence="1">
    <location>
        <begin position="1"/>
        <end position="83"/>
    </location>
</feature>
<dbReference type="PANTHER" id="PTHR35665:SF1">
    <property type="entry name" value="PROTEIN LKAAEAR1"/>
    <property type="match status" value="1"/>
</dbReference>
<proteinExistence type="predicted"/>
<evidence type="ECO:0000256" key="1">
    <source>
        <dbReference type="SAM" id="MobiDB-lite"/>
    </source>
</evidence>
<evidence type="ECO:0000313" key="3">
    <source>
        <dbReference type="Proteomes" id="UP000314987"/>
    </source>
</evidence>
<dbReference type="InterPro" id="IPR029152">
    <property type="entry name" value="LKAAEAR1"/>
</dbReference>
<accession>A0A4X2L238</accession>
<name>A0A4X2L238_VOMUR</name>
<dbReference type="Proteomes" id="UP000314987">
    <property type="component" value="Unassembled WGS sequence"/>
</dbReference>
<dbReference type="AlphaFoldDB" id="A0A4X2L238"/>
<keyword evidence="3" id="KW-1185">Reference proteome</keyword>
<dbReference type="OMA" id="GCRRWEL"/>
<evidence type="ECO:0000313" key="2">
    <source>
        <dbReference type="Ensembl" id="ENSVURP00010018033.1"/>
    </source>
</evidence>
<dbReference type="PANTHER" id="PTHR35665">
    <property type="entry name" value="PROTEIN LKAAEAR1"/>
    <property type="match status" value="1"/>
</dbReference>
<feature type="compositionally biased region" description="Basic and acidic residues" evidence="1">
    <location>
        <begin position="62"/>
        <end position="83"/>
    </location>
</feature>
<dbReference type="Pfam" id="PF15478">
    <property type="entry name" value="LKAAEAR"/>
    <property type="match status" value="1"/>
</dbReference>
<evidence type="ECO:0008006" key="4">
    <source>
        <dbReference type="Google" id="ProtNLM"/>
    </source>
</evidence>
<dbReference type="Ensembl" id="ENSVURT00010020492.1">
    <property type="protein sequence ID" value="ENSVURP00010018033.1"/>
    <property type="gene ID" value="ENSVURG00010013782.1"/>
</dbReference>
<dbReference type="GeneTree" id="ENSGT00390000009883"/>
<reference evidence="3" key="1">
    <citation type="submission" date="2018-12" db="EMBL/GenBank/DDBJ databases">
        <authorList>
            <person name="Yazar S."/>
        </authorList>
    </citation>
    <scope>NUCLEOTIDE SEQUENCE [LARGE SCALE GENOMIC DNA]</scope>
</reference>
<reference evidence="2" key="2">
    <citation type="submission" date="2025-08" db="UniProtKB">
        <authorList>
            <consortium name="Ensembl"/>
        </authorList>
    </citation>
    <scope>IDENTIFICATION</scope>
</reference>
<protein>
    <recommendedName>
        <fullName evidence="4">LKAAEAR motif containing 1</fullName>
    </recommendedName>
</protein>
<gene>
    <name evidence="2" type="primary">LKAAEAR1</name>
</gene>